<dbReference type="InterPro" id="IPR036188">
    <property type="entry name" value="FAD/NAD-bd_sf"/>
</dbReference>
<name>A0A6A9QLD0_SULME</name>
<proteinExistence type="predicted"/>
<accession>A0A6A9QLD0</accession>
<dbReference type="AlphaFoldDB" id="A0A6A9QLD0"/>
<dbReference type="Gene3D" id="3.50.50.60">
    <property type="entry name" value="FAD/NAD(P)-binding domain"/>
    <property type="match status" value="1"/>
</dbReference>
<gene>
    <name evidence="1" type="ORF">GC250_10210</name>
</gene>
<dbReference type="Proteomes" id="UP000470772">
    <property type="component" value="Unassembled WGS sequence"/>
</dbReference>
<dbReference type="EMBL" id="WGGD01000005">
    <property type="protein sequence ID" value="MUN29796.1"/>
    <property type="molecule type" value="Genomic_DNA"/>
</dbReference>
<organism evidence="1 2">
    <name type="scientific">Sulfuracidifex metallicus DSM 6482 = JCM 9184</name>
    <dbReference type="NCBI Taxonomy" id="523847"/>
    <lineage>
        <taxon>Archaea</taxon>
        <taxon>Thermoproteota</taxon>
        <taxon>Thermoprotei</taxon>
        <taxon>Sulfolobales</taxon>
        <taxon>Sulfolobaceae</taxon>
        <taxon>Sulfuracidifex</taxon>
    </lineage>
</organism>
<evidence type="ECO:0000313" key="1">
    <source>
        <dbReference type="EMBL" id="MUN29796.1"/>
    </source>
</evidence>
<reference evidence="1 2" key="1">
    <citation type="submission" date="2019-10" db="EMBL/GenBank/DDBJ databases">
        <title>Sequencing and Assembly of Multiple Reported Metal-Biooxidizing Members of the Extremely Thermoacidophilic Archaeal Family Sulfolobaceae.</title>
        <authorList>
            <person name="Counts J.A."/>
            <person name="Kelly R.M."/>
        </authorList>
    </citation>
    <scope>NUCLEOTIDE SEQUENCE [LARGE SCALE GENOMIC DNA]</scope>
    <source>
        <strain evidence="1 2">DSM 6482</strain>
    </source>
</reference>
<sequence length="138" mass="15537">MLISAQAMNRGLTIVTKDTDFLRVREELHDLKLIMPMDALFLATSVKNSLSYPYAKQNKGIEMLESILRFGHCISMVRKQGVTLHKPISLNSLISFKFSSNPTSGDTIVINVSKIPYRCSMASLEVTMILEEMIKKRG</sequence>
<protein>
    <submittedName>
        <fullName evidence="1">Uncharacterized protein</fullName>
    </submittedName>
</protein>
<evidence type="ECO:0000313" key="2">
    <source>
        <dbReference type="Proteomes" id="UP000470772"/>
    </source>
</evidence>
<comment type="caution">
    <text evidence="1">The sequence shown here is derived from an EMBL/GenBank/DDBJ whole genome shotgun (WGS) entry which is preliminary data.</text>
</comment>
<keyword evidence="2" id="KW-1185">Reference proteome</keyword>